<evidence type="ECO:0000256" key="2">
    <source>
        <dbReference type="ARBA" id="ARBA00022478"/>
    </source>
</evidence>
<feature type="region of interest" description="Disordered" evidence="6">
    <location>
        <begin position="283"/>
        <end position="320"/>
    </location>
</feature>
<feature type="domain" description="RNA polymerase III subunit RPC82-related helix-turn-helix" evidence="7">
    <location>
        <begin position="10"/>
        <end position="77"/>
    </location>
</feature>
<dbReference type="InterPro" id="IPR036388">
    <property type="entry name" value="WH-like_DNA-bd_sf"/>
</dbReference>
<evidence type="ECO:0000256" key="4">
    <source>
        <dbReference type="ARBA" id="ARBA00023242"/>
    </source>
</evidence>
<evidence type="ECO:0000256" key="3">
    <source>
        <dbReference type="ARBA" id="ARBA00023163"/>
    </source>
</evidence>
<protein>
    <recommendedName>
        <fullName evidence="5">DNA-directed RNA polymerase III subunit RPC3</fullName>
        <shortName evidence="5">RNA polymerase III subunit C3</shortName>
    </recommendedName>
</protein>
<dbReference type="PANTHER" id="PTHR12949:SF0">
    <property type="entry name" value="DNA-DIRECTED RNA POLYMERASE III SUBUNIT RPC3"/>
    <property type="match status" value="1"/>
</dbReference>
<dbReference type="Pfam" id="PF22536">
    <property type="entry name" value="WHD_POLR3C"/>
    <property type="match status" value="1"/>
</dbReference>
<dbReference type="GO" id="GO:0003697">
    <property type="term" value="F:single-stranded DNA binding"/>
    <property type="evidence" value="ECO:0007669"/>
    <property type="project" value="UniProtKB-UniRule"/>
</dbReference>
<comment type="function">
    <text evidence="5">DNA-dependent RNA polymerase catalyzes the transcription of DNA into RNA using the four ribonucleoside triphosphates as substrates. Specific core component of RNA polymerase III which synthesizes small RNAs, such as 5S rRNA and tRNAs.</text>
</comment>
<comment type="caution">
    <text evidence="9">The sequence shown here is derived from an EMBL/GenBank/DDBJ whole genome shotgun (WGS) entry which is preliminary data.</text>
</comment>
<evidence type="ECO:0000313" key="10">
    <source>
        <dbReference type="EMBL" id="RHY37267.1"/>
    </source>
</evidence>
<dbReference type="InterPro" id="IPR039748">
    <property type="entry name" value="RPC3"/>
</dbReference>
<feature type="region of interest" description="Disordered" evidence="6">
    <location>
        <begin position="217"/>
        <end position="254"/>
    </location>
</feature>
<keyword evidence="4 5" id="KW-0539">Nucleus</keyword>
<feature type="domain" description="DNA-directed RNA polymerase III subunit RPC3 winged-helix" evidence="8">
    <location>
        <begin position="469"/>
        <end position="545"/>
    </location>
</feature>
<dbReference type="InterPro" id="IPR013197">
    <property type="entry name" value="RNA_pol_III_RPC82-rel_HTH"/>
</dbReference>
<evidence type="ECO:0000313" key="12">
    <source>
        <dbReference type="Proteomes" id="UP000283543"/>
    </source>
</evidence>
<comment type="subunit">
    <text evidence="5">Component of the RNA polymerase III (Pol III) complex consisting of 17 subunits.</text>
</comment>
<keyword evidence="2 5" id="KW-0240">DNA-directed RNA polymerase</keyword>
<dbReference type="Gene3D" id="1.10.10.10">
    <property type="entry name" value="Winged helix-like DNA-binding domain superfamily/Winged helix DNA-binding domain"/>
    <property type="match status" value="4"/>
</dbReference>
<feature type="region of interest" description="Disordered" evidence="6">
    <location>
        <begin position="157"/>
        <end position="178"/>
    </location>
</feature>
<comment type="similarity">
    <text evidence="5">Belongs to the eukaryotic RPC3/POLR3C RNA polymerase subunit family.</text>
</comment>
<evidence type="ECO:0000256" key="6">
    <source>
        <dbReference type="SAM" id="MobiDB-lite"/>
    </source>
</evidence>
<dbReference type="Proteomes" id="UP000265427">
    <property type="component" value="Unassembled WGS sequence"/>
</dbReference>
<dbReference type="PANTHER" id="PTHR12949">
    <property type="entry name" value="RNA POLYMERASE III DNA DIRECTED -RELATED"/>
    <property type="match status" value="1"/>
</dbReference>
<dbReference type="AlphaFoldDB" id="A0A397B476"/>
<reference evidence="11 12" key="1">
    <citation type="submission" date="2018-08" db="EMBL/GenBank/DDBJ databases">
        <title>Aphanomyces genome sequencing and annotation.</title>
        <authorList>
            <person name="Minardi D."/>
            <person name="Oidtmann B."/>
            <person name="Van Der Giezen M."/>
            <person name="Studholme D.J."/>
        </authorList>
    </citation>
    <scope>NUCLEOTIDE SEQUENCE [LARGE SCALE GENOMIC DNA]</scope>
    <source>
        <strain evidence="9 11">Kv</strain>
        <strain evidence="10 12">Si</strain>
    </source>
</reference>
<name>A0A397B476_APHAT</name>
<sequence>MIVPPPRRRLALNLLQEHFGDVVEHVASVLLRADDGGYTLRELVQHALVSPPAHLQPRPTTQHIKTALLKLLQHNLLDIKATWLPEDSAKKQKLPYIVRYELNHDEALLRLRFARYIELARELFGDEGEVIMEELLVNGRIRLDQSLDAMARNLADQRRAATGDPDAPAADDDDDELEDMKESLKTTFLNMAKNRYILRVHPLDFNKKKAHDFDDGEAQYEIPSSSSVTSTGGDSTSTTTIKHKKRKGPANAAADSAVPIEVQLMMQAENGGLSSLADEVSEVVTSESGTKRRRLKRAKLPAVGAASSSSSSPLSNDSMPFDSVGEDVSLKEENTIWRYGGVQLTRELRHRTCIQFAHDSVNVVAEAIVKAMLAHSSPHERDANEATSVPMTARDLFAIPAVYDAVPSKHDRWKMLLNFLTAMCQHPSGMVTKVAAEVFDPTHAVRAGDGGTYSVHMQNIVKTLQRKSIQAFVHEKYGAASARLVRVITEQRQLEQKALGEMALLPAAETRSRLFDMYRDKLLNLQEIPKRTDYNPQFTLYCWSVDDIRLTRRLVERAQDSIVKLRTRRKDEAESHKDLIARSDQLVEQNDLDKFDRVSRSLDRLDRATLHLDRMLMLFDQF</sequence>
<dbReference type="Proteomes" id="UP000283543">
    <property type="component" value="Unassembled WGS sequence"/>
</dbReference>
<accession>A0A397B476</accession>
<dbReference type="EMBL" id="QUTB01011757">
    <property type="protein sequence ID" value="RHY37267.1"/>
    <property type="molecule type" value="Genomic_DNA"/>
</dbReference>
<dbReference type="GO" id="GO:0005666">
    <property type="term" value="C:RNA polymerase III complex"/>
    <property type="evidence" value="ECO:0007669"/>
    <property type="project" value="UniProtKB-UniRule"/>
</dbReference>
<evidence type="ECO:0000313" key="9">
    <source>
        <dbReference type="EMBL" id="RHY12511.1"/>
    </source>
</evidence>
<organism evidence="9 11">
    <name type="scientific">Aphanomyces astaci</name>
    <name type="common">Crayfish plague agent</name>
    <dbReference type="NCBI Taxonomy" id="112090"/>
    <lineage>
        <taxon>Eukaryota</taxon>
        <taxon>Sar</taxon>
        <taxon>Stramenopiles</taxon>
        <taxon>Oomycota</taxon>
        <taxon>Saprolegniomycetes</taxon>
        <taxon>Saprolegniales</taxon>
        <taxon>Verrucalvaceae</taxon>
        <taxon>Aphanomyces</taxon>
    </lineage>
</organism>
<gene>
    <name evidence="10" type="ORF">DYB34_003187</name>
    <name evidence="9" type="ORF">DYB36_000470</name>
</gene>
<feature type="compositionally biased region" description="Low complexity" evidence="6">
    <location>
        <begin position="307"/>
        <end position="318"/>
    </location>
</feature>
<evidence type="ECO:0000259" key="7">
    <source>
        <dbReference type="Pfam" id="PF08221"/>
    </source>
</evidence>
<evidence type="ECO:0000256" key="1">
    <source>
        <dbReference type="ARBA" id="ARBA00004123"/>
    </source>
</evidence>
<dbReference type="VEuPathDB" id="FungiDB:H257_01725"/>
<evidence type="ECO:0000256" key="5">
    <source>
        <dbReference type="RuleBase" id="RU367076"/>
    </source>
</evidence>
<proteinExistence type="inferred from homology"/>
<dbReference type="InterPro" id="IPR055207">
    <property type="entry name" value="POLR3C_WHD"/>
</dbReference>
<evidence type="ECO:0000313" key="11">
    <source>
        <dbReference type="Proteomes" id="UP000265427"/>
    </source>
</evidence>
<dbReference type="Pfam" id="PF08221">
    <property type="entry name" value="HTH_9"/>
    <property type="match status" value="1"/>
</dbReference>
<feature type="compositionally biased region" description="Acidic residues" evidence="6">
    <location>
        <begin position="169"/>
        <end position="178"/>
    </location>
</feature>
<feature type="compositionally biased region" description="Low complexity" evidence="6">
    <location>
        <begin position="224"/>
        <end position="240"/>
    </location>
</feature>
<comment type="subcellular location">
    <subcellularLocation>
        <location evidence="1 5">Nucleus</location>
    </subcellularLocation>
</comment>
<evidence type="ECO:0000259" key="8">
    <source>
        <dbReference type="Pfam" id="PF22536"/>
    </source>
</evidence>
<keyword evidence="3 5" id="KW-0804">Transcription</keyword>
<dbReference type="EMBL" id="QUSZ01004837">
    <property type="protein sequence ID" value="RHY12511.1"/>
    <property type="molecule type" value="Genomic_DNA"/>
</dbReference>